<evidence type="ECO:0000256" key="1">
    <source>
        <dbReference type="ARBA" id="ARBA00005495"/>
    </source>
</evidence>
<evidence type="ECO:0000313" key="7">
    <source>
        <dbReference type="Proteomes" id="UP000464495"/>
    </source>
</evidence>
<dbReference type="InterPro" id="IPR006913">
    <property type="entry name" value="CENP-V/GFA"/>
</dbReference>
<evidence type="ECO:0000256" key="2">
    <source>
        <dbReference type="ARBA" id="ARBA00022723"/>
    </source>
</evidence>
<dbReference type="GO" id="GO:0046872">
    <property type="term" value="F:metal ion binding"/>
    <property type="evidence" value="ECO:0007669"/>
    <property type="project" value="UniProtKB-KW"/>
</dbReference>
<evidence type="ECO:0000256" key="3">
    <source>
        <dbReference type="ARBA" id="ARBA00022833"/>
    </source>
</evidence>
<keyword evidence="2" id="KW-0479">Metal-binding</keyword>
<dbReference type="PANTHER" id="PTHR33337:SF40">
    <property type="entry name" value="CENP-V_GFA DOMAIN-CONTAINING PROTEIN-RELATED"/>
    <property type="match status" value="1"/>
</dbReference>
<keyword evidence="7" id="KW-1185">Reference proteome</keyword>
<dbReference type="Pfam" id="PF04828">
    <property type="entry name" value="GFA"/>
    <property type="match status" value="1"/>
</dbReference>
<protein>
    <submittedName>
        <fullName evidence="6">Aldehyde-activating protein</fullName>
    </submittedName>
</protein>
<dbReference type="PROSITE" id="PS51891">
    <property type="entry name" value="CENP_V_GFA"/>
    <property type="match status" value="1"/>
</dbReference>
<feature type="domain" description="CENP-V/GFA" evidence="5">
    <location>
        <begin position="1"/>
        <end position="109"/>
    </location>
</feature>
<reference evidence="6 7" key="1">
    <citation type="submission" date="2019-12" db="EMBL/GenBank/DDBJ databases">
        <title>Complete genome sequence of Algicella marina strain 9Alg 56(T) isolated from the red alga Tichocarpus crinitus.</title>
        <authorList>
            <person name="Kim S.-G."/>
            <person name="Nedashkovskaya O.I."/>
        </authorList>
    </citation>
    <scope>NUCLEOTIDE SEQUENCE [LARGE SCALE GENOMIC DNA]</scope>
    <source>
        <strain evidence="6 7">9Alg 56</strain>
    </source>
</reference>
<dbReference type="Gene3D" id="3.90.1590.10">
    <property type="entry name" value="glutathione-dependent formaldehyde- activating enzyme (gfa)"/>
    <property type="match status" value="1"/>
</dbReference>
<evidence type="ECO:0000259" key="5">
    <source>
        <dbReference type="PROSITE" id="PS51891"/>
    </source>
</evidence>
<evidence type="ECO:0000313" key="6">
    <source>
        <dbReference type="EMBL" id="QHQ37266.1"/>
    </source>
</evidence>
<gene>
    <name evidence="6" type="ORF">GO499_02920</name>
</gene>
<keyword evidence="4" id="KW-0456">Lyase</keyword>
<dbReference type="GO" id="GO:0016846">
    <property type="term" value="F:carbon-sulfur lyase activity"/>
    <property type="evidence" value="ECO:0007669"/>
    <property type="project" value="InterPro"/>
</dbReference>
<dbReference type="KEGG" id="amaq:GO499_02920"/>
<dbReference type="EMBL" id="CP046620">
    <property type="protein sequence ID" value="QHQ37266.1"/>
    <property type="molecule type" value="Genomic_DNA"/>
</dbReference>
<proteinExistence type="inferred from homology"/>
<comment type="similarity">
    <text evidence="1">Belongs to the Gfa family.</text>
</comment>
<dbReference type="AlphaFoldDB" id="A0A6P1T6Z6"/>
<name>A0A6P1T6Z6_9RHOB</name>
<keyword evidence="3" id="KW-0862">Zinc</keyword>
<dbReference type="InterPro" id="IPR011057">
    <property type="entry name" value="Mss4-like_sf"/>
</dbReference>
<dbReference type="PANTHER" id="PTHR33337">
    <property type="entry name" value="GFA DOMAIN-CONTAINING PROTEIN"/>
    <property type="match status" value="1"/>
</dbReference>
<dbReference type="Proteomes" id="UP000464495">
    <property type="component" value="Chromosome"/>
</dbReference>
<sequence length="126" mass="13636">MRYRAAEAPSVTVHCACSDCRKLGGTGHSTHSVVPAKGFEISGAVTAWEKVADSGNRINRRFCPVCGAQVYHTRDGMEGLVVLRTSSLDDPEVAVPARVIYMTSAVTWDHFDPGLPKFEKMSVPKG</sequence>
<organism evidence="6 7">
    <name type="scientific">Algicella marina</name>
    <dbReference type="NCBI Taxonomy" id="2683284"/>
    <lineage>
        <taxon>Bacteria</taxon>
        <taxon>Pseudomonadati</taxon>
        <taxon>Pseudomonadota</taxon>
        <taxon>Alphaproteobacteria</taxon>
        <taxon>Rhodobacterales</taxon>
        <taxon>Paracoccaceae</taxon>
        <taxon>Algicella</taxon>
    </lineage>
</organism>
<accession>A0A6P1T6Z6</accession>
<evidence type="ECO:0000256" key="4">
    <source>
        <dbReference type="ARBA" id="ARBA00023239"/>
    </source>
</evidence>
<dbReference type="SUPFAM" id="SSF51316">
    <property type="entry name" value="Mss4-like"/>
    <property type="match status" value="1"/>
</dbReference>